<keyword evidence="5 7" id="KW-1133">Transmembrane helix</keyword>
<sequence>MTPLALDFVPLWTLILGLGVCFYVVLDGFDLGVGILFGFAPDTDSRNMVMNSIAPIWDGNETWLVLGGLALLAAFPLAFAIIIPAVYFPILVMLLALVFRGVAFEFRFRDAAHKTFWDHGFAWGSTIATFAQGLVLGAFIQGFEVDGRHFAGSSWDFLTPFSILTGLALIAGYGLLGAGWLILKTEGALQDWARRLGKWCFVGVLAAVAIVSIWTPVMDADIAARWFTWPNILYLAPVPIVTALLALVEWRALNGKAEALPFVAAIGLFLLSYLGIAISLWPMIVPHRYTLWEAASADNTQAFLAVGTLFLLPVILMYTGWSYWVFRGKVRADIGYH</sequence>
<name>A0ABY2Q870_9HYPH</name>
<feature type="transmembrane region" description="Helical" evidence="7">
    <location>
        <begin position="302"/>
        <end position="326"/>
    </location>
</feature>
<keyword evidence="4 7" id="KW-0812">Transmembrane</keyword>
<keyword evidence="9" id="KW-1185">Reference proteome</keyword>
<keyword evidence="6 7" id="KW-0472">Membrane</keyword>
<feature type="transmembrane region" description="Helical" evidence="7">
    <location>
        <begin position="88"/>
        <end position="108"/>
    </location>
</feature>
<dbReference type="InterPro" id="IPR003317">
    <property type="entry name" value="Cyt-d_oxidase_su2"/>
</dbReference>
<evidence type="ECO:0000256" key="5">
    <source>
        <dbReference type="ARBA" id="ARBA00022989"/>
    </source>
</evidence>
<dbReference type="NCBIfam" id="TIGR00203">
    <property type="entry name" value="cydB"/>
    <property type="match status" value="1"/>
</dbReference>
<comment type="similarity">
    <text evidence="2">Belongs to the cytochrome ubiquinol oxidase subunit 2 family.</text>
</comment>
<reference evidence="8 9" key="1">
    <citation type="submission" date="2019-04" db="EMBL/GenBank/DDBJ databases">
        <title>Mesorhizobium composti sp. nov., isolated from compost.</title>
        <authorList>
            <person name="Lin S.-Y."/>
            <person name="Hameed A."/>
            <person name="Hsieh Y.-T."/>
            <person name="Young C.-C."/>
        </authorList>
    </citation>
    <scope>NUCLEOTIDE SEQUENCE [LARGE SCALE GENOMIC DNA]</scope>
    <source>
        <strain evidence="8 9">CC-YTH430</strain>
    </source>
</reference>
<evidence type="ECO:0000256" key="1">
    <source>
        <dbReference type="ARBA" id="ARBA00004651"/>
    </source>
</evidence>
<evidence type="ECO:0000256" key="6">
    <source>
        <dbReference type="ARBA" id="ARBA00023136"/>
    </source>
</evidence>
<feature type="transmembrane region" description="Helical" evidence="7">
    <location>
        <begin position="195"/>
        <end position="214"/>
    </location>
</feature>
<feature type="transmembrane region" description="Helical" evidence="7">
    <location>
        <begin position="226"/>
        <end position="248"/>
    </location>
</feature>
<evidence type="ECO:0000256" key="2">
    <source>
        <dbReference type="ARBA" id="ARBA00007543"/>
    </source>
</evidence>
<evidence type="ECO:0000313" key="9">
    <source>
        <dbReference type="Proteomes" id="UP000306441"/>
    </source>
</evidence>
<protein>
    <submittedName>
        <fullName evidence="8">Cytochrome d ubiquinol oxidase subunit II</fullName>
    </submittedName>
</protein>
<feature type="transmembrane region" description="Helical" evidence="7">
    <location>
        <begin position="120"/>
        <end position="141"/>
    </location>
</feature>
<evidence type="ECO:0000256" key="4">
    <source>
        <dbReference type="ARBA" id="ARBA00022692"/>
    </source>
</evidence>
<dbReference type="PANTHER" id="PTHR43141">
    <property type="entry name" value="CYTOCHROME BD2 SUBUNIT II"/>
    <property type="match status" value="1"/>
</dbReference>
<proteinExistence type="inferred from homology"/>
<dbReference type="EMBL" id="SSNY01000004">
    <property type="protein sequence ID" value="THF57825.1"/>
    <property type="molecule type" value="Genomic_DNA"/>
</dbReference>
<feature type="transmembrane region" description="Helical" evidence="7">
    <location>
        <begin position="161"/>
        <end position="183"/>
    </location>
</feature>
<accession>A0ABY2Q870</accession>
<keyword evidence="3" id="KW-1003">Cell membrane</keyword>
<comment type="subcellular location">
    <subcellularLocation>
        <location evidence="1">Cell membrane</location>
        <topology evidence="1">Multi-pass membrane protein</topology>
    </subcellularLocation>
</comment>
<evidence type="ECO:0000256" key="7">
    <source>
        <dbReference type="SAM" id="Phobius"/>
    </source>
</evidence>
<gene>
    <name evidence="8" type="primary">cydB</name>
    <name evidence="8" type="ORF">E6C48_08750</name>
</gene>
<organism evidence="8 9">
    <name type="scientific">Ollibium composti</name>
    <dbReference type="NCBI Taxonomy" id="2675109"/>
    <lineage>
        <taxon>Bacteria</taxon>
        <taxon>Pseudomonadati</taxon>
        <taxon>Pseudomonadota</taxon>
        <taxon>Alphaproteobacteria</taxon>
        <taxon>Hyphomicrobiales</taxon>
        <taxon>Phyllobacteriaceae</taxon>
        <taxon>Ollibium</taxon>
    </lineage>
</organism>
<dbReference type="PANTHER" id="PTHR43141:SF4">
    <property type="entry name" value="CYTOCHROME BD2 SUBUNIT II"/>
    <property type="match status" value="1"/>
</dbReference>
<dbReference type="Pfam" id="PF02322">
    <property type="entry name" value="Cyt_bd_oxida_II"/>
    <property type="match status" value="1"/>
</dbReference>
<comment type="caution">
    <text evidence="8">The sequence shown here is derived from an EMBL/GenBank/DDBJ whole genome shotgun (WGS) entry which is preliminary data.</text>
</comment>
<dbReference type="RefSeq" id="WP_136356178.1">
    <property type="nucleotide sequence ID" value="NZ_SSNY01000004.1"/>
</dbReference>
<feature type="transmembrane region" description="Helical" evidence="7">
    <location>
        <begin position="12"/>
        <end position="41"/>
    </location>
</feature>
<evidence type="ECO:0000256" key="3">
    <source>
        <dbReference type="ARBA" id="ARBA00022475"/>
    </source>
</evidence>
<dbReference type="Proteomes" id="UP000306441">
    <property type="component" value="Unassembled WGS sequence"/>
</dbReference>
<feature type="transmembrane region" description="Helical" evidence="7">
    <location>
        <begin position="260"/>
        <end position="282"/>
    </location>
</feature>
<evidence type="ECO:0000313" key="8">
    <source>
        <dbReference type="EMBL" id="THF57825.1"/>
    </source>
</evidence>